<protein>
    <submittedName>
        <fullName evidence="1">Uncharacterized protein</fullName>
    </submittedName>
</protein>
<gene>
    <name evidence="1" type="ORF">HHI36_009007</name>
</gene>
<dbReference type="AlphaFoldDB" id="A0ABD2MUZ6"/>
<reference evidence="1 2" key="1">
    <citation type="journal article" date="2021" name="BMC Biol.">
        <title>Horizontally acquired antibacterial genes associated with adaptive radiation of ladybird beetles.</title>
        <authorList>
            <person name="Li H.S."/>
            <person name="Tang X.F."/>
            <person name="Huang Y.H."/>
            <person name="Xu Z.Y."/>
            <person name="Chen M.L."/>
            <person name="Du X.Y."/>
            <person name="Qiu B.Y."/>
            <person name="Chen P.T."/>
            <person name="Zhang W."/>
            <person name="Slipinski A."/>
            <person name="Escalona H.E."/>
            <person name="Waterhouse R.M."/>
            <person name="Zwick A."/>
            <person name="Pang H."/>
        </authorList>
    </citation>
    <scope>NUCLEOTIDE SEQUENCE [LARGE SCALE GENOMIC DNA]</scope>
    <source>
        <strain evidence="1">SYSU2018</strain>
    </source>
</reference>
<evidence type="ECO:0000313" key="1">
    <source>
        <dbReference type="EMBL" id="KAL3269951.1"/>
    </source>
</evidence>
<dbReference type="EMBL" id="JABFTP020000021">
    <property type="protein sequence ID" value="KAL3269951.1"/>
    <property type="molecule type" value="Genomic_DNA"/>
</dbReference>
<sequence length="169" mass="19409">MFLSTTSIRPFVQNENADNASVKKLEANKSTGLNLRTPFKDRSVNSVSPTSKYNSKIQFQNKQEGSVIKKMVKNETVKHEVKTENIDLFLDDYASVKDVQDQYEDVYPSKRLDVLEFLSGYYFRASPKYSPDENEMDKILELPVPDIEFRCSPLPSLNVNDVPLPIFNF</sequence>
<proteinExistence type="predicted"/>
<evidence type="ECO:0000313" key="2">
    <source>
        <dbReference type="Proteomes" id="UP001516400"/>
    </source>
</evidence>
<organism evidence="1 2">
    <name type="scientific">Cryptolaemus montrouzieri</name>
    <dbReference type="NCBI Taxonomy" id="559131"/>
    <lineage>
        <taxon>Eukaryota</taxon>
        <taxon>Metazoa</taxon>
        <taxon>Ecdysozoa</taxon>
        <taxon>Arthropoda</taxon>
        <taxon>Hexapoda</taxon>
        <taxon>Insecta</taxon>
        <taxon>Pterygota</taxon>
        <taxon>Neoptera</taxon>
        <taxon>Endopterygota</taxon>
        <taxon>Coleoptera</taxon>
        <taxon>Polyphaga</taxon>
        <taxon>Cucujiformia</taxon>
        <taxon>Coccinelloidea</taxon>
        <taxon>Coccinellidae</taxon>
        <taxon>Scymninae</taxon>
        <taxon>Scymnini</taxon>
        <taxon>Cryptolaemus</taxon>
    </lineage>
</organism>
<comment type="caution">
    <text evidence="1">The sequence shown here is derived from an EMBL/GenBank/DDBJ whole genome shotgun (WGS) entry which is preliminary data.</text>
</comment>
<keyword evidence="2" id="KW-1185">Reference proteome</keyword>
<accession>A0ABD2MUZ6</accession>
<name>A0ABD2MUZ6_9CUCU</name>
<dbReference type="Proteomes" id="UP001516400">
    <property type="component" value="Unassembled WGS sequence"/>
</dbReference>